<dbReference type="PANTHER" id="PTHR36220:SF1">
    <property type="entry name" value="GAMMA TUBULIN COMPLEX COMPONENT C-TERMINAL DOMAIN-CONTAINING PROTEIN"/>
    <property type="match status" value="1"/>
</dbReference>
<evidence type="ECO:0000313" key="4">
    <source>
        <dbReference type="EMBL" id="TGL86983.1"/>
    </source>
</evidence>
<gene>
    <name evidence="4" type="ORF">EHQ83_05330</name>
</gene>
<dbReference type="Gene3D" id="2.60.40.10">
    <property type="entry name" value="Immunoglobulins"/>
    <property type="match status" value="1"/>
</dbReference>
<dbReference type="InterPro" id="IPR013517">
    <property type="entry name" value="FG-GAP"/>
</dbReference>
<evidence type="ECO:0000256" key="3">
    <source>
        <dbReference type="ARBA" id="ARBA00023180"/>
    </source>
</evidence>
<evidence type="ECO:0000256" key="2">
    <source>
        <dbReference type="ARBA" id="ARBA00022737"/>
    </source>
</evidence>
<dbReference type="SMART" id="SM00191">
    <property type="entry name" value="Int_alpha"/>
    <property type="match status" value="4"/>
</dbReference>
<dbReference type="Pfam" id="PF14312">
    <property type="entry name" value="FG-GAP_2"/>
    <property type="match status" value="6"/>
</dbReference>
<dbReference type="SUPFAM" id="SSF69318">
    <property type="entry name" value="Integrin alpha N-terminal domain"/>
    <property type="match status" value="1"/>
</dbReference>
<dbReference type="PANTHER" id="PTHR36220">
    <property type="entry name" value="UNNAMED PRODUCT"/>
    <property type="match status" value="1"/>
</dbReference>
<dbReference type="SUPFAM" id="SSF49313">
    <property type="entry name" value="Cadherin-like"/>
    <property type="match status" value="1"/>
</dbReference>
<dbReference type="AlphaFoldDB" id="A0A6N4QXI9"/>
<dbReference type="InterPro" id="IPR028994">
    <property type="entry name" value="Integrin_alpha_N"/>
</dbReference>
<dbReference type="InterPro" id="IPR013783">
    <property type="entry name" value="Ig-like_fold"/>
</dbReference>
<organism evidence="4 5">
    <name type="scientific">Leptospira yasudae</name>
    <dbReference type="NCBI Taxonomy" id="2202201"/>
    <lineage>
        <taxon>Bacteria</taxon>
        <taxon>Pseudomonadati</taxon>
        <taxon>Spirochaetota</taxon>
        <taxon>Spirochaetia</taxon>
        <taxon>Leptospirales</taxon>
        <taxon>Leptospiraceae</taxon>
        <taxon>Leptospira</taxon>
    </lineage>
</organism>
<sequence length="499" mass="52603">MRFKSRIFFVILSLLVILNCLGGGESKPFYLNLAVLLDGPLSDLKYPIPSLQYTRYVSIPTIRPSITGRYSISPSLPSGITLDPDTGVLSGIPTEPLPATEFTITASNSKNSIQTKIVFQSSTGIWQNAAYIKATNGDIADYFGNTLAIDGDTLVVAAYLESSSETTITNGSTASADNGADSSGAVYVYRRNGASWTQEAYIKAPNAEAYDYFGYSLAISGDTLVVGAYLESSNETTITNGTTASADNSAGASGAVYVFRRSGTTWAQEAYLKASNAEAGDLYGYSVAIDGDTIAVGANGESSNQITITNGSTANADNSKSESGAVYVYKRTGTIWAQEAYAKANNAAVGNWLGYSVAISGNTIVSGATGESEGAAYVFVRNGTTWTQQRILKPVNPGSVNEFGNSLSISGNTIVVGSYWEKSNDDQIRNGITASTNNSLQSAGAAYVYRRTGTTWAQESYLKAKNVQTGDWFGMGIAISGDPIVAGAPQEDCGQREIT</sequence>
<keyword evidence="1" id="KW-0732">Signal</keyword>
<dbReference type="GO" id="GO:0016020">
    <property type="term" value="C:membrane"/>
    <property type="evidence" value="ECO:0007669"/>
    <property type="project" value="InterPro"/>
</dbReference>
<comment type="caution">
    <text evidence="4">The sequence shown here is derived from an EMBL/GenBank/DDBJ whole genome shotgun (WGS) entry which is preliminary data.</text>
</comment>
<evidence type="ECO:0000256" key="1">
    <source>
        <dbReference type="ARBA" id="ARBA00022729"/>
    </source>
</evidence>
<accession>A0A6N4QXI9</accession>
<dbReference type="InterPro" id="IPR013519">
    <property type="entry name" value="Int_alpha_beta-p"/>
</dbReference>
<dbReference type="EMBL" id="RQGM01000020">
    <property type="protein sequence ID" value="TGL86983.1"/>
    <property type="molecule type" value="Genomic_DNA"/>
</dbReference>
<dbReference type="Pfam" id="PF05345">
    <property type="entry name" value="He_PIG"/>
    <property type="match status" value="1"/>
</dbReference>
<evidence type="ECO:0008006" key="6">
    <source>
        <dbReference type="Google" id="ProtNLM"/>
    </source>
</evidence>
<keyword evidence="2" id="KW-0677">Repeat</keyword>
<protein>
    <recommendedName>
        <fullName evidence="6">Integrin</fullName>
    </recommendedName>
</protein>
<dbReference type="GO" id="GO:0005509">
    <property type="term" value="F:calcium ion binding"/>
    <property type="evidence" value="ECO:0007669"/>
    <property type="project" value="InterPro"/>
</dbReference>
<evidence type="ECO:0000313" key="5">
    <source>
        <dbReference type="Proteomes" id="UP000297613"/>
    </source>
</evidence>
<reference evidence="4 5" key="1">
    <citation type="journal article" date="2019" name="PLoS Negl. Trop. Dis.">
        <title>Revisiting the worldwide diversity of Leptospira species in the environment.</title>
        <authorList>
            <person name="Vincent A.T."/>
            <person name="Schiettekatte O."/>
            <person name="Bourhy P."/>
            <person name="Veyrier F.J."/>
            <person name="Picardeau M."/>
        </authorList>
    </citation>
    <scope>NUCLEOTIDE SEQUENCE [LARGE SCALE GENOMIC DNA]</scope>
    <source>
        <strain evidence="4 5">201702445</strain>
    </source>
</reference>
<dbReference type="Proteomes" id="UP000297613">
    <property type="component" value="Unassembled WGS sequence"/>
</dbReference>
<proteinExistence type="predicted"/>
<dbReference type="Gene3D" id="2.130.10.130">
    <property type="entry name" value="Integrin alpha, N-terminal"/>
    <property type="match status" value="2"/>
</dbReference>
<dbReference type="InterPro" id="IPR015919">
    <property type="entry name" value="Cadherin-like_sf"/>
</dbReference>
<dbReference type="RefSeq" id="WP_135571365.1">
    <property type="nucleotide sequence ID" value="NZ_RQGK01000016.1"/>
</dbReference>
<name>A0A6N4QXI9_9LEPT</name>
<keyword evidence="3" id="KW-0325">Glycoprotein</keyword>